<dbReference type="Pfam" id="PF13637">
    <property type="entry name" value="Ank_4"/>
    <property type="match status" value="1"/>
</dbReference>
<reference evidence="1" key="2">
    <citation type="submission" date="2019-06" db="EMBL/GenBank/DDBJ databases">
        <title>Genomics analysis of Aphanomyces spp. identifies a new class of oomycete effector associated with host adaptation.</title>
        <authorList>
            <person name="Gaulin E."/>
        </authorList>
    </citation>
    <scope>NUCLEOTIDE SEQUENCE</scope>
    <source>
        <strain evidence="1">CBS 578.67</strain>
    </source>
</reference>
<dbReference type="Proteomes" id="UP000332933">
    <property type="component" value="Unassembled WGS sequence"/>
</dbReference>
<name>A0A485LB79_9STRA</name>
<evidence type="ECO:0000313" key="3">
    <source>
        <dbReference type="Proteomes" id="UP000332933"/>
    </source>
</evidence>
<dbReference type="InterPro" id="IPR002110">
    <property type="entry name" value="Ankyrin_rpt"/>
</dbReference>
<sequence>MHRFLHVHVPRRHHVDLGRHISSLTLVDYHCIMANDVHPVISSWLDAWDMTRLLKLFDCLPFVHGTVLEYAPWSGNFVILDWFQTIRRHDILPSRSLIGIAVVRSQLHVLEWLSAWGYRNVISENLMHAAIQVGNLRMIRYLHDAWDVPVGCAMDIMTAKCRAEKQLGQHLHDLGTYKCTTAAIDNIASARGDIEIASWLHANRNERCTTSAMDNASREGHLDMMRWLHAN</sequence>
<dbReference type="InterPro" id="IPR052050">
    <property type="entry name" value="SecEffector_AnkRepeat"/>
</dbReference>
<evidence type="ECO:0000313" key="1">
    <source>
        <dbReference type="EMBL" id="KAF0690029.1"/>
    </source>
</evidence>
<proteinExistence type="predicted"/>
<evidence type="ECO:0000313" key="2">
    <source>
        <dbReference type="EMBL" id="VFT95274.1"/>
    </source>
</evidence>
<dbReference type="EMBL" id="VJMH01006396">
    <property type="protein sequence ID" value="KAF0690029.1"/>
    <property type="molecule type" value="Genomic_DNA"/>
</dbReference>
<reference evidence="2 3" key="1">
    <citation type="submission" date="2019-03" db="EMBL/GenBank/DDBJ databases">
        <authorList>
            <person name="Gaulin E."/>
            <person name="Dumas B."/>
        </authorList>
    </citation>
    <scope>NUCLEOTIDE SEQUENCE [LARGE SCALE GENOMIC DNA]</scope>
    <source>
        <strain evidence="2">CBS 568.67</strain>
    </source>
</reference>
<keyword evidence="3" id="KW-1185">Reference proteome</keyword>
<organism evidence="2 3">
    <name type="scientific">Aphanomyces stellatus</name>
    <dbReference type="NCBI Taxonomy" id="120398"/>
    <lineage>
        <taxon>Eukaryota</taxon>
        <taxon>Sar</taxon>
        <taxon>Stramenopiles</taxon>
        <taxon>Oomycota</taxon>
        <taxon>Saprolegniomycetes</taxon>
        <taxon>Saprolegniales</taxon>
        <taxon>Verrucalvaceae</taxon>
        <taxon>Aphanomyces</taxon>
    </lineage>
</organism>
<dbReference type="AlphaFoldDB" id="A0A485LB79"/>
<gene>
    <name evidence="2" type="primary">Aste57867_18538</name>
    <name evidence="1" type="ORF">As57867_018476</name>
    <name evidence="2" type="ORF">ASTE57867_18538</name>
</gene>
<dbReference type="SUPFAM" id="SSF140860">
    <property type="entry name" value="Pseudo ankyrin repeat-like"/>
    <property type="match status" value="1"/>
</dbReference>
<protein>
    <submittedName>
        <fullName evidence="2">Aste57867_18538 protein</fullName>
    </submittedName>
</protein>
<accession>A0A485LB79</accession>
<dbReference type="InterPro" id="IPR036770">
    <property type="entry name" value="Ankyrin_rpt-contain_sf"/>
</dbReference>
<dbReference type="EMBL" id="CAADRA010006417">
    <property type="protein sequence ID" value="VFT95274.1"/>
    <property type="molecule type" value="Genomic_DNA"/>
</dbReference>
<dbReference type="Gene3D" id="1.25.40.20">
    <property type="entry name" value="Ankyrin repeat-containing domain"/>
    <property type="match status" value="1"/>
</dbReference>
<dbReference type="PANTHER" id="PTHR46586">
    <property type="entry name" value="ANKYRIN REPEAT-CONTAINING PROTEIN"/>
    <property type="match status" value="1"/>
</dbReference>
<dbReference type="PANTHER" id="PTHR46586:SF3">
    <property type="entry name" value="ANKYRIN REPEAT-CONTAINING PROTEIN"/>
    <property type="match status" value="1"/>
</dbReference>